<gene>
    <name evidence="2" type="ORF">HMPREF1536_02214</name>
</gene>
<keyword evidence="1" id="KW-0732">Signal</keyword>
<dbReference type="InterPro" id="IPR012341">
    <property type="entry name" value="6hp_glycosidase-like_sf"/>
</dbReference>
<dbReference type="RefSeq" id="WP_028728220.1">
    <property type="nucleotide sequence ID" value="NZ_AUAE01000028.1"/>
</dbReference>
<dbReference type="SUPFAM" id="SSF48208">
    <property type="entry name" value="Six-hairpin glycosidases"/>
    <property type="match status" value="1"/>
</dbReference>
<evidence type="ECO:0008006" key="4">
    <source>
        <dbReference type="Google" id="ProtNLM"/>
    </source>
</evidence>
<dbReference type="AlphaFoldDB" id="A0A0F5JFV2"/>
<organism evidence="2 3">
    <name type="scientific">Parabacteroides gordonii MS-1 = DSM 23371</name>
    <dbReference type="NCBI Taxonomy" id="1203610"/>
    <lineage>
        <taxon>Bacteria</taxon>
        <taxon>Pseudomonadati</taxon>
        <taxon>Bacteroidota</taxon>
        <taxon>Bacteroidia</taxon>
        <taxon>Bacteroidales</taxon>
        <taxon>Tannerellaceae</taxon>
        <taxon>Parabacteroides</taxon>
    </lineage>
</organism>
<reference evidence="2 3" key="1">
    <citation type="submission" date="2013-04" db="EMBL/GenBank/DDBJ databases">
        <title>The Genome Sequence of Parabacteroides gordonii DSM 23371.</title>
        <authorList>
            <consortium name="The Broad Institute Genomics Platform"/>
            <person name="Earl A."/>
            <person name="Ward D."/>
            <person name="Feldgarden M."/>
            <person name="Gevers D."/>
            <person name="Martens E."/>
            <person name="Sakamoto M."/>
            <person name="Benno Y."/>
            <person name="Suzuki N."/>
            <person name="Matsunaga N."/>
            <person name="Koshihara K."/>
            <person name="Seki M."/>
            <person name="Komiya H."/>
            <person name="Walker B."/>
            <person name="Young S."/>
            <person name="Zeng Q."/>
            <person name="Gargeya S."/>
            <person name="Fitzgerald M."/>
            <person name="Haas B."/>
            <person name="Abouelleil A."/>
            <person name="Allen A.W."/>
            <person name="Alvarado L."/>
            <person name="Arachchi H.M."/>
            <person name="Berlin A.M."/>
            <person name="Chapman S.B."/>
            <person name="Gainer-Dewar J."/>
            <person name="Goldberg J."/>
            <person name="Griggs A."/>
            <person name="Gujja S."/>
            <person name="Hansen M."/>
            <person name="Howarth C."/>
            <person name="Imamovic A."/>
            <person name="Ireland A."/>
            <person name="Larimer J."/>
            <person name="McCowan C."/>
            <person name="Murphy C."/>
            <person name="Pearson M."/>
            <person name="Poon T.W."/>
            <person name="Priest M."/>
            <person name="Roberts A."/>
            <person name="Saif S."/>
            <person name="Shea T."/>
            <person name="Sisk P."/>
            <person name="Sykes S."/>
            <person name="Wortman J."/>
            <person name="Nusbaum C."/>
            <person name="Birren B."/>
        </authorList>
    </citation>
    <scope>NUCLEOTIDE SEQUENCE [LARGE SCALE GENOMIC DNA]</scope>
    <source>
        <strain evidence="2 3">MS-1</strain>
    </source>
</reference>
<dbReference type="PATRIC" id="fig|1203610.3.peg.2272"/>
<dbReference type="PANTHER" id="PTHR31047">
    <property type="entry name" value="MEIOTICALLY UP-REGULATED GENE 157 PROTEIN"/>
    <property type="match status" value="1"/>
</dbReference>
<dbReference type="PANTHER" id="PTHR31047:SF0">
    <property type="entry name" value="MEIOTICALLY UP-REGULATED GENE 157 PROTEIN"/>
    <property type="match status" value="1"/>
</dbReference>
<accession>A0A0F5JFV2</accession>
<feature type="chain" id="PRO_5002489883" description="Tat (Twin-arginine translocation) pathway signal sequence" evidence="1">
    <location>
        <begin position="29"/>
        <end position="489"/>
    </location>
</feature>
<sequence>MTTRRNFLKSGSLSLAGLLVGQKSFAHMAESASTGSPVISETSQYTCLRPAPEKRQFTSAAVEKAIKATKAKLKDPKLAWMFENCFPNTLDTTCEHKMLNGKPDTFVLTGDIHAMWLRDSSAQVFPHIKFANEDPAVKTMLAGVINRQTWCINIDPYANGFNEGPTGSEWESDRTDMKPELHERKWEIDSLCYPIRLAYHFWKKTGDTSPFDKDWDKAMKSVYKTFIEQQRKDGLGPYRFSRVTDRQGDTLLNDGYGSPVNPVGLIVSSFRPSDDASLFGFLIPSNMFAVTSLRQLAEMMRDIRKDNDFARQCDSLADEVAAAIEKYAIVEHPEFGKVYAFEADGFHNHVFMDDANVPSLLAMPYLGCIDVNDPVYQNTRKLVLSSSNPYFFKGKAGEGIGGPHIGFDFIWPMSIIMRCNTTNDNEEIRQCVKMLRDTDGDTGFMHESFHKDDPKKFTRSWFAWVNTLFGEMIYRLVQEGKTDILNNLG</sequence>
<dbReference type="InterPro" id="IPR008928">
    <property type="entry name" value="6-hairpin_glycosidase_sf"/>
</dbReference>
<dbReference type="STRING" id="1203610.HMPREF1536_02214"/>
<proteinExistence type="predicted"/>
<evidence type="ECO:0000256" key="1">
    <source>
        <dbReference type="SAM" id="SignalP"/>
    </source>
</evidence>
<dbReference type="SMART" id="SM01149">
    <property type="entry name" value="DUF1237"/>
    <property type="match status" value="1"/>
</dbReference>
<feature type="signal peptide" evidence="1">
    <location>
        <begin position="1"/>
        <end position="28"/>
    </location>
</feature>
<dbReference type="Pfam" id="PF06824">
    <property type="entry name" value="Glyco_hydro_125"/>
    <property type="match status" value="1"/>
</dbReference>
<dbReference type="InterPro" id="IPR008313">
    <property type="entry name" value="GH125"/>
</dbReference>
<dbReference type="GO" id="GO:0005975">
    <property type="term" value="P:carbohydrate metabolic process"/>
    <property type="evidence" value="ECO:0007669"/>
    <property type="project" value="InterPro"/>
</dbReference>
<dbReference type="PIRSF" id="PIRSF028846">
    <property type="entry name" value="UCP028846"/>
    <property type="match status" value="1"/>
</dbReference>
<keyword evidence="3" id="KW-1185">Reference proteome</keyword>
<dbReference type="PROSITE" id="PS51318">
    <property type="entry name" value="TAT"/>
    <property type="match status" value="1"/>
</dbReference>
<dbReference type="Gene3D" id="1.50.10.10">
    <property type="match status" value="1"/>
</dbReference>
<evidence type="ECO:0000313" key="3">
    <source>
        <dbReference type="Proteomes" id="UP000033035"/>
    </source>
</evidence>
<name>A0A0F5JFV2_9BACT</name>
<dbReference type="HOGENOM" id="CLU_023537_0_1_10"/>
<dbReference type="InterPro" id="IPR006311">
    <property type="entry name" value="TAT_signal"/>
</dbReference>
<comment type="caution">
    <text evidence="2">The sequence shown here is derived from an EMBL/GenBank/DDBJ whole genome shotgun (WGS) entry which is preliminary data.</text>
</comment>
<protein>
    <recommendedName>
        <fullName evidence="4">Tat (Twin-arginine translocation) pathway signal sequence</fullName>
    </recommendedName>
</protein>
<evidence type="ECO:0000313" key="2">
    <source>
        <dbReference type="EMBL" id="KKB56578.1"/>
    </source>
</evidence>
<dbReference type="EMBL" id="AQHW01000014">
    <property type="protein sequence ID" value="KKB56578.1"/>
    <property type="molecule type" value="Genomic_DNA"/>
</dbReference>
<dbReference type="Proteomes" id="UP000033035">
    <property type="component" value="Unassembled WGS sequence"/>
</dbReference>